<evidence type="ECO:0000256" key="1">
    <source>
        <dbReference type="SAM" id="Coils"/>
    </source>
</evidence>
<accession>A0ABQ5DPF7</accession>
<reference evidence="3" key="1">
    <citation type="journal article" date="2022" name="Int. J. Mol. Sci.">
        <title>Draft Genome of Tanacetum Coccineum: Genomic Comparison of Closely Related Tanacetum-Family Plants.</title>
        <authorList>
            <person name="Yamashiro T."/>
            <person name="Shiraishi A."/>
            <person name="Nakayama K."/>
            <person name="Satake H."/>
        </authorList>
    </citation>
    <scope>NUCLEOTIDE SEQUENCE</scope>
</reference>
<gene>
    <name evidence="3" type="ORF">Tco_0940946</name>
</gene>
<feature type="coiled-coil region" evidence="1">
    <location>
        <begin position="293"/>
        <end position="327"/>
    </location>
</feature>
<proteinExistence type="predicted"/>
<dbReference type="Proteomes" id="UP001151760">
    <property type="component" value="Unassembled WGS sequence"/>
</dbReference>
<feature type="coiled-coil region" evidence="1">
    <location>
        <begin position="223"/>
        <end position="250"/>
    </location>
</feature>
<feature type="compositionally biased region" description="Polar residues" evidence="2">
    <location>
        <begin position="842"/>
        <end position="851"/>
    </location>
</feature>
<comment type="caution">
    <text evidence="3">The sequence shown here is derived from an EMBL/GenBank/DDBJ whole genome shotgun (WGS) entry which is preliminary data.</text>
</comment>
<feature type="region of interest" description="Disordered" evidence="2">
    <location>
        <begin position="1019"/>
        <end position="1047"/>
    </location>
</feature>
<name>A0ABQ5DPF7_9ASTR</name>
<feature type="compositionally biased region" description="Polar residues" evidence="2">
    <location>
        <begin position="776"/>
        <end position="791"/>
    </location>
</feature>
<sequence>MVDDNVGNQFRQNAVHNVRHLVGQNAVQNQGIQNVRNHNGLSVVLGIANQHGNGSVVAARAEVKPRKLDATYLQKQMQIAQKEEAGIQLTSEEFDFMAAAGACEETERANANCSLENNLQQASTSGTQTDNAPVYDSDGSAEVHNYNNCYDNEIFNMFTQEEQYTDLLEPIPEPHQVQQNDINVISDVPCVEQNRGTVEQSPATVEETHVLYDSLYNNLAIEVENVNSVNRNLKATNAKLTTELARYKNQEKCFEISQEKYDKLERCYQQSVYQEQCLTKKINALHLSSGKQITALNEEISNLNKQLSKEKSTVSSLLEEKKKLKSDFKIREDELLDKQILLENKIKELDNILVKTGQSIQTMHMLSPKPDSFYHTEQKMALGYQNPFYLKQAQRKQQSLYNGKVLLEKHDPPVVHDSEETLQLAQESRQKMKQLNKEIKPANYTKINLLSGIFVSQTAKSQEEVYFVNTSKTATVSKSISKPNEEFLDDTTLSVARKFLNEVKSTIVTLQRVVKHRMTLDTHNWSSSAHQEIHKILKEEIFPIINQVDSRLQNFEIQFLKEAAKFVRDFKSLAKEADESLAKHKTLELEIERLLRAVVSQDIMSIVQNPSVVDSSNLQTELDRTKERLENCIIKKENEYAKLWNDWYKKCEECKYDKISYDKAYNDMQQKIERLQAQLGDLKGKSTDTPCVSNTLDPLSQKLENENVELEFQVRNYEKEIAHLKTTYKNLFDSISVTRAQTKTIIDSLQHKLHDTIYENAKLRAQLFDKVSDQVDTTKGTSTNTKFANQSTERKPSLQPDSLGLNPFKATRVDNFVPNKHVKTSVRTKPIIVSQPHVITNNDVNSKTNGFSPKDIRSTTRTRRPKPWNNPKSDKVPFKSKSGCLSNKLEKIEENHRSLQSSHYPNHTSSECNNIMLVIRNEKSKVICATCKQCLITANHDDCVLQYVNGMKSRKKNQSANVSKSANQKKHKAQVWKPKNVGSKERFASPKPSKPRSCLRWSPTGRFFDLKGKIITSSESESQSDCSKGDNACTSNPQEPIRKRFPSSTFSMTGCQNWFDTLLIPLLSEYNLKDKEDHGDNECDT</sequence>
<evidence type="ECO:0000313" key="3">
    <source>
        <dbReference type="EMBL" id="GJT41081.1"/>
    </source>
</evidence>
<organism evidence="3 4">
    <name type="scientific">Tanacetum coccineum</name>
    <dbReference type="NCBI Taxonomy" id="301880"/>
    <lineage>
        <taxon>Eukaryota</taxon>
        <taxon>Viridiplantae</taxon>
        <taxon>Streptophyta</taxon>
        <taxon>Embryophyta</taxon>
        <taxon>Tracheophyta</taxon>
        <taxon>Spermatophyta</taxon>
        <taxon>Magnoliopsida</taxon>
        <taxon>eudicotyledons</taxon>
        <taxon>Gunneridae</taxon>
        <taxon>Pentapetalae</taxon>
        <taxon>asterids</taxon>
        <taxon>campanulids</taxon>
        <taxon>Asterales</taxon>
        <taxon>Asteraceae</taxon>
        <taxon>Asteroideae</taxon>
        <taxon>Anthemideae</taxon>
        <taxon>Anthemidinae</taxon>
        <taxon>Tanacetum</taxon>
    </lineage>
</organism>
<protein>
    <submittedName>
        <fullName evidence="3">Uncharacterized protein</fullName>
    </submittedName>
</protein>
<feature type="region of interest" description="Disordered" evidence="2">
    <location>
        <begin position="776"/>
        <end position="805"/>
    </location>
</feature>
<reference evidence="3" key="2">
    <citation type="submission" date="2022-01" db="EMBL/GenBank/DDBJ databases">
        <authorList>
            <person name="Yamashiro T."/>
            <person name="Shiraishi A."/>
            <person name="Satake H."/>
            <person name="Nakayama K."/>
        </authorList>
    </citation>
    <scope>NUCLEOTIDE SEQUENCE</scope>
</reference>
<feature type="region of interest" description="Disordered" evidence="2">
    <location>
        <begin position="842"/>
        <end position="881"/>
    </location>
</feature>
<keyword evidence="4" id="KW-1185">Reference proteome</keyword>
<evidence type="ECO:0000256" key="2">
    <source>
        <dbReference type="SAM" id="MobiDB-lite"/>
    </source>
</evidence>
<keyword evidence="1" id="KW-0175">Coiled coil</keyword>
<dbReference type="EMBL" id="BQNB010015531">
    <property type="protein sequence ID" value="GJT41081.1"/>
    <property type="molecule type" value="Genomic_DNA"/>
</dbReference>
<feature type="coiled-coil region" evidence="1">
    <location>
        <begin position="577"/>
        <end position="734"/>
    </location>
</feature>
<evidence type="ECO:0000313" key="4">
    <source>
        <dbReference type="Proteomes" id="UP001151760"/>
    </source>
</evidence>
<feature type="region of interest" description="Disordered" evidence="2">
    <location>
        <begin position="954"/>
        <end position="998"/>
    </location>
</feature>